<dbReference type="Gene3D" id="1.25.40.10">
    <property type="entry name" value="Tetratricopeptide repeat domain"/>
    <property type="match status" value="2"/>
</dbReference>
<evidence type="ECO:0008006" key="3">
    <source>
        <dbReference type="Google" id="ProtNLM"/>
    </source>
</evidence>
<dbReference type="SUPFAM" id="SSF50998">
    <property type="entry name" value="Quinoprotein alcohol dehydrogenase-like"/>
    <property type="match status" value="1"/>
</dbReference>
<sequence>MNTKYINTLILFMLISMLGMAQNPKRIFNNSLFKGMEARATADIDAELDKAKANFEKVLVKEPDSRMANIGLAALYAVDKYSRKDYFKAFAYFQKAYDAKPAFTADEKEVLNLLFFRQDKRRKNRPIDKNMEWEYLHLEDKLIKFVREENNAEHAKRFLKEFPDSKYKTNVAHILTYIKFREAEKQNTVDAFNQFLNDYPESAQVGITTKLRNNLAYQNAMGKGTLQDLRDFVSNYPEAQQVNKVRKQMADMAFKEAAATKTLEAIDKYIADFPNSSKIAAAKLLKKQLLFEWAKSVNSLEAYNQFVSLYPEGKQFVDIFNLKASILGDEISKDFPEENYLFVKGFDNQEFNDFGGGIATRPNGELVVVSATPKAEGEMYDSWILGLDANGKMLWNKMLGNPFDDMVNKISVSAQNEIYVAGITNAIVDSVAGQAWMYKLSANGQNLFNQKVSLAEALDFVVYPDNQILIAGYTQNTQDSLFTPALVKLNADGKKLWSRNYTNKGKVYALTSDTDSNTAFAAAGNWIFAINQAGYLQWDILLPENQQATAVGMNAKKQVLFAGSTDNAAFAAAYDSSGKKLWDSPLKLTGDGMPEHIVAFADNTFVIAGTYNNKIKLVQIDDAGSVKSEKEFSLPQGVKLNDITLTDGSSVAISASRLGDKADLIVFTLSF</sequence>
<dbReference type="InterPro" id="IPR011990">
    <property type="entry name" value="TPR-like_helical_dom_sf"/>
</dbReference>
<dbReference type="InterPro" id="IPR011047">
    <property type="entry name" value="Quinoprotein_ADH-like_sf"/>
</dbReference>
<dbReference type="Proteomes" id="UP000248079">
    <property type="component" value="Unassembled WGS sequence"/>
</dbReference>
<dbReference type="Gene3D" id="2.130.10.10">
    <property type="entry name" value="YVTN repeat-like/Quinoprotein amine dehydrogenase"/>
    <property type="match status" value="1"/>
</dbReference>
<dbReference type="AlphaFoldDB" id="A0A2V4AA53"/>
<gene>
    <name evidence="1" type="ORF">DF185_13225</name>
</gene>
<dbReference type="SUPFAM" id="SSF81901">
    <property type="entry name" value="HCP-like"/>
    <property type="match status" value="1"/>
</dbReference>
<dbReference type="EMBL" id="QFLI01000005">
    <property type="protein sequence ID" value="PXY00854.1"/>
    <property type="molecule type" value="Genomic_DNA"/>
</dbReference>
<reference evidence="1 2" key="1">
    <citation type="submission" date="2018-05" db="EMBL/GenBank/DDBJ databases">
        <title>Marinifilum breve JC075T sp. nov., a marine bacterium isolated from Yongle Blue Hole in the South China Sea.</title>
        <authorList>
            <person name="Fu T."/>
        </authorList>
    </citation>
    <scope>NUCLEOTIDE SEQUENCE [LARGE SCALE GENOMIC DNA]</scope>
    <source>
        <strain evidence="1 2">JC075</strain>
    </source>
</reference>
<dbReference type="PANTHER" id="PTHR42754:SF1">
    <property type="entry name" value="LIPOPROTEIN"/>
    <property type="match status" value="1"/>
</dbReference>
<proteinExistence type="predicted"/>
<accession>A0A2V4AA53</accession>
<dbReference type="OrthoDB" id="9811934at2"/>
<evidence type="ECO:0000313" key="2">
    <source>
        <dbReference type="Proteomes" id="UP000248079"/>
    </source>
</evidence>
<protein>
    <recommendedName>
        <fullName evidence="3">Outer membrane lipoprotein BamD-like domain-containing protein</fullName>
    </recommendedName>
</protein>
<organism evidence="1 2">
    <name type="scientific">Marinifilum breve</name>
    <dbReference type="NCBI Taxonomy" id="2184082"/>
    <lineage>
        <taxon>Bacteria</taxon>
        <taxon>Pseudomonadati</taxon>
        <taxon>Bacteroidota</taxon>
        <taxon>Bacteroidia</taxon>
        <taxon>Marinilabiliales</taxon>
        <taxon>Marinifilaceae</taxon>
    </lineage>
</organism>
<name>A0A2V4AA53_9BACT</name>
<keyword evidence="2" id="KW-1185">Reference proteome</keyword>
<dbReference type="RefSeq" id="WP_110361220.1">
    <property type="nucleotide sequence ID" value="NZ_QFLI01000005.1"/>
</dbReference>
<comment type="caution">
    <text evidence="1">The sequence shown here is derived from an EMBL/GenBank/DDBJ whole genome shotgun (WGS) entry which is preliminary data.</text>
</comment>
<dbReference type="PANTHER" id="PTHR42754">
    <property type="entry name" value="ENDOGLUCANASE"/>
    <property type="match status" value="1"/>
</dbReference>
<dbReference type="InterPro" id="IPR015943">
    <property type="entry name" value="WD40/YVTN_repeat-like_dom_sf"/>
</dbReference>
<evidence type="ECO:0000313" key="1">
    <source>
        <dbReference type="EMBL" id="PXY00854.1"/>
    </source>
</evidence>